<dbReference type="EC" id="6.3.2.10" evidence="10 11"/>
<evidence type="ECO:0000256" key="5">
    <source>
        <dbReference type="ARBA" id="ARBA00022840"/>
    </source>
</evidence>
<evidence type="ECO:0000313" key="16">
    <source>
        <dbReference type="EMBL" id="TQL37790.1"/>
    </source>
</evidence>
<dbReference type="PANTHER" id="PTHR43024">
    <property type="entry name" value="UDP-N-ACETYLMURAMOYL-TRIPEPTIDE--D-ALANYL-D-ALANINE LIGASE"/>
    <property type="match status" value="1"/>
</dbReference>
<dbReference type="GO" id="GO:0071555">
    <property type="term" value="P:cell wall organization"/>
    <property type="evidence" value="ECO:0007669"/>
    <property type="project" value="UniProtKB-KW"/>
</dbReference>
<dbReference type="InterPro" id="IPR000713">
    <property type="entry name" value="Mur_ligase_N"/>
</dbReference>
<dbReference type="Pfam" id="PF02875">
    <property type="entry name" value="Mur_ligase_C"/>
    <property type="match status" value="1"/>
</dbReference>
<evidence type="ECO:0000313" key="18">
    <source>
        <dbReference type="Proteomes" id="UP000677457"/>
    </source>
</evidence>
<dbReference type="Proteomes" id="UP000315983">
    <property type="component" value="Unassembled WGS sequence"/>
</dbReference>
<dbReference type="InterPro" id="IPR036615">
    <property type="entry name" value="Mur_ligase_C_dom_sf"/>
</dbReference>
<dbReference type="InterPro" id="IPR036565">
    <property type="entry name" value="Mur-like_cat_sf"/>
</dbReference>
<keyword evidence="6 10" id="KW-0133">Cell shape</keyword>
<evidence type="ECO:0000259" key="13">
    <source>
        <dbReference type="Pfam" id="PF02875"/>
    </source>
</evidence>
<dbReference type="GO" id="GO:0009252">
    <property type="term" value="P:peptidoglycan biosynthetic process"/>
    <property type="evidence" value="ECO:0007669"/>
    <property type="project" value="UniProtKB-UniRule"/>
</dbReference>
<gene>
    <name evidence="10 15" type="primary">murF</name>
    <name evidence="16" type="ORF">FB564_2959</name>
    <name evidence="15" type="ORF">Sar04_28970</name>
</gene>
<dbReference type="HAMAP" id="MF_02019">
    <property type="entry name" value="MurF"/>
    <property type="match status" value="1"/>
</dbReference>
<dbReference type="SUPFAM" id="SSF63418">
    <property type="entry name" value="MurE/MurF N-terminal domain"/>
    <property type="match status" value="1"/>
</dbReference>
<dbReference type="GO" id="GO:0047480">
    <property type="term" value="F:UDP-N-acetylmuramoyl-tripeptide-D-alanyl-D-alanine ligase activity"/>
    <property type="evidence" value="ECO:0007669"/>
    <property type="project" value="UniProtKB-UniRule"/>
</dbReference>
<evidence type="ECO:0000256" key="10">
    <source>
        <dbReference type="HAMAP-Rule" id="MF_02019"/>
    </source>
</evidence>
<evidence type="ECO:0000259" key="12">
    <source>
        <dbReference type="Pfam" id="PF01225"/>
    </source>
</evidence>
<comment type="subcellular location">
    <subcellularLocation>
        <location evidence="10 11">Cytoplasm</location>
    </subcellularLocation>
</comment>
<evidence type="ECO:0000256" key="8">
    <source>
        <dbReference type="ARBA" id="ARBA00023306"/>
    </source>
</evidence>
<dbReference type="Pfam" id="PF01225">
    <property type="entry name" value="Mur_ligase"/>
    <property type="match status" value="1"/>
</dbReference>
<dbReference type="GO" id="GO:0051301">
    <property type="term" value="P:cell division"/>
    <property type="evidence" value="ECO:0007669"/>
    <property type="project" value="UniProtKB-KW"/>
</dbReference>
<dbReference type="GeneID" id="93772182"/>
<evidence type="ECO:0000256" key="2">
    <source>
        <dbReference type="ARBA" id="ARBA00022598"/>
    </source>
</evidence>
<feature type="binding site" evidence="10">
    <location>
        <begin position="110"/>
        <end position="116"/>
    </location>
    <ligand>
        <name>ATP</name>
        <dbReference type="ChEBI" id="CHEBI:30616"/>
    </ligand>
</feature>
<dbReference type="SUPFAM" id="SSF53244">
    <property type="entry name" value="MurD-like peptide ligases, peptide-binding domain"/>
    <property type="match status" value="1"/>
</dbReference>
<dbReference type="Gene3D" id="3.40.1190.10">
    <property type="entry name" value="Mur-like, catalytic domain"/>
    <property type="match status" value="1"/>
</dbReference>
<dbReference type="InterPro" id="IPR013221">
    <property type="entry name" value="Mur_ligase_cen"/>
</dbReference>
<keyword evidence="2 10" id="KW-0436">Ligase</keyword>
<evidence type="ECO:0000256" key="3">
    <source>
        <dbReference type="ARBA" id="ARBA00022618"/>
    </source>
</evidence>
<dbReference type="NCBIfam" id="TIGR01143">
    <property type="entry name" value="murF"/>
    <property type="match status" value="1"/>
</dbReference>
<keyword evidence="1 10" id="KW-0963">Cytoplasm</keyword>
<keyword evidence="5 10" id="KW-0067">ATP-binding</keyword>
<dbReference type="InterPro" id="IPR004101">
    <property type="entry name" value="Mur_ligase_C"/>
</dbReference>
<keyword evidence="7 10" id="KW-0573">Peptidoglycan synthesis</keyword>
<dbReference type="Gene3D" id="3.40.1390.10">
    <property type="entry name" value="MurE/MurF, N-terminal domain"/>
    <property type="match status" value="1"/>
</dbReference>
<protein>
    <recommendedName>
        <fullName evidence="10 11">UDP-N-acetylmuramoyl-tripeptide--D-alanyl-D-alanine ligase</fullName>
        <ecNumber evidence="10 11">6.3.2.10</ecNumber>
    </recommendedName>
    <alternativeName>
        <fullName evidence="10">D-alanyl-D-alanine-adding enzyme</fullName>
    </alternativeName>
</protein>
<dbReference type="Gene3D" id="3.90.190.20">
    <property type="entry name" value="Mur ligase, C-terminal domain"/>
    <property type="match status" value="1"/>
</dbReference>
<dbReference type="GO" id="GO:0005737">
    <property type="term" value="C:cytoplasm"/>
    <property type="evidence" value="ECO:0007669"/>
    <property type="project" value="UniProtKB-SubCell"/>
</dbReference>
<comment type="catalytic activity">
    <reaction evidence="10 11">
        <text>D-alanyl-D-alanine + UDP-N-acetyl-alpha-D-muramoyl-L-alanyl-gamma-D-glutamyl-meso-2,6-diaminopimelate + ATP = UDP-N-acetyl-alpha-D-muramoyl-L-alanyl-gamma-D-glutamyl-meso-2,6-diaminopimeloyl-D-alanyl-D-alanine + ADP + phosphate + H(+)</text>
        <dbReference type="Rhea" id="RHEA:28374"/>
        <dbReference type="ChEBI" id="CHEBI:15378"/>
        <dbReference type="ChEBI" id="CHEBI:30616"/>
        <dbReference type="ChEBI" id="CHEBI:43474"/>
        <dbReference type="ChEBI" id="CHEBI:57822"/>
        <dbReference type="ChEBI" id="CHEBI:61386"/>
        <dbReference type="ChEBI" id="CHEBI:83905"/>
        <dbReference type="ChEBI" id="CHEBI:456216"/>
        <dbReference type="EC" id="6.3.2.10"/>
    </reaction>
</comment>
<dbReference type="PANTHER" id="PTHR43024:SF1">
    <property type="entry name" value="UDP-N-ACETYLMURAMOYL-TRIPEPTIDE--D-ALANYL-D-ALANINE LIGASE"/>
    <property type="match status" value="1"/>
</dbReference>
<organism evidence="16 17">
    <name type="scientific">Salinispora arenicola</name>
    <dbReference type="NCBI Taxonomy" id="168697"/>
    <lineage>
        <taxon>Bacteria</taxon>
        <taxon>Bacillati</taxon>
        <taxon>Actinomycetota</taxon>
        <taxon>Actinomycetes</taxon>
        <taxon>Micromonosporales</taxon>
        <taxon>Micromonosporaceae</taxon>
        <taxon>Salinispora</taxon>
    </lineage>
</organism>
<dbReference type="UniPathway" id="UPA00219"/>
<dbReference type="Pfam" id="PF08245">
    <property type="entry name" value="Mur_ligase_M"/>
    <property type="match status" value="1"/>
</dbReference>
<name>A0A542XPQ6_SALAC</name>
<comment type="pathway">
    <text evidence="10 11">Cell wall biogenesis; peptidoglycan biosynthesis.</text>
</comment>
<keyword evidence="18" id="KW-1185">Reference proteome</keyword>
<keyword evidence="9 10" id="KW-0961">Cell wall biogenesis/degradation</keyword>
<comment type="similarity">
    <text evidence="10">Belongs to the MurCDEF family. MurF subfamily.</text>
</comment>
<dbReference type="EMBL" id="BOQM01000022">
    <property type="protein sequence ID" value="GIM86161.1"/>
    <property type="molecule type" value="Genomic_DNA"/>
</dbReference>
<dbReference type="SUPFAM" id="SSF53623">
    <property type="entry name" value="MurD-like peptide ligases, catalytic domain"/>
    <property type="match status" value="1"/>
</dbReference>
<evidence type="ECO:0000256" key="7">
    <source>
        <dbReference type="ARBA" id="ARBA00022984"/>
    </source>
</evidence>
<dbReference type="GO" id="GO:0005524">
    <property type="term" value="F:ATP binding"/>
    <property type="evidence" value="ECO:0007669"/>
    <property type="project" value="UniProtKB-UniRule"/>
</dbReference>
<reference evidence="16 17" key="1">
    <citation type="submission" date="2019-06" db="EMBL/GenBank/DDBJ databases">
        <title>Sequencing the genomes of 1000 actinobacteria strains.</title>
        <authorList>
            <person name="Klenk H.-P."/>
        </authorList>
    </citation>
    <scope>NUCLEOTIDE SEQUENCE [LARGE SCALE GENOMIC DNA]</scope>
    <source>
        <strain evidence="16 17">DSM 44819</strain>
    </source>
</reference>
<dbReference type="GO" id="GO:0008360">
    <property type="term" value="P:regulation of cell shape"/>
    <property type="evidence" value="ECO:0007669"/>
    <property type="project" value="UniProtKB-KW"/>
</dbReference>
<keyword evidence="3 10" id="KW-0132">Cell division</keyword>
<keyword evidence="8 10" id="KW-0131">Cell cycle</keyword>
<dbReference type="RefSeq" id="WP_018582965.1">
    <property type="nucleotide sequence ID" value="NZ_BOQM01000022.1"/>
</dbReference>
<evidence type="ECO:0000256" key="9">
    <source>
        <dbReference type="ARBA" id="ARBA00023316"/>
    </source>
</evidence>
<reference evidence="15 18" key="2">
    <citation type="submission" date="2021-03" db="EMBL/GenBank/DDBJ databases">
        <title>Whole genome shotgun sequence of Salinispora arenicola NBRC 105043.</title>
        <authorList>
            <person name="Komaki H."/>
            <person name="Tamura T."/>
        </authorList>
    </citation>
    <scope>NUCLEOTIDE SEQUENCE [LARGE SCALE GENOMIC DNA]</scope>
    <source>
        <strain evidence="15 18">NBRC 105043</strain>
    </source>
</reference>
<evidence type="ECO:0000256" key="4">
    <source>
        <dbReference type="ARBA" id="ARBA00022741"/>
    </source>
</evidence>
<dbReference type="InterPro" id="IPR051046">
    <property type="entry name" value="MurCDEF_CellWall_CoF430Synth"/>
</dbReference>
<evidence type="ECO:0000259" key="14">
    <source>
        <dbReference type="Pfam" id="PF08245"/>
    </source>
</evidence>
<feature type="domain" description="Mur ligase C-terminal" evidence="13">
    <location>
        <begin position="318"/>
        <end position="445"/>
    </location>
</feature>
<evidence type="ECO:0000256" key="11">
    <source>
        <dbReference type="RuleBase" id="RU004136"/>
    </source>
</evidence>
<comment type="caution">
    <text evidence="16">The sequence shown here is derived from an EMBL/GenBank/DDBJ whole genome shotgun (WGS) entry which is preliminary data.</text>
</comment>
<dbReference type="InterPro" id="IPR005863">
    <property type="entry name" value="UDP-N-AcMur_synth"/>
</dbReference>
<sequence length="474" mass="49026">MIPLRLAEVAAAVDGRLVAADPTAAVTGSVEFDSRKVGPGGLFVAFPGEQVDGHDYAEGAIRAGAVAVLGTRPVPAVPMVLVDDAQAALGRLARAVVDRLPGLTVIGLTGSSGKTSTKDLIAALTSRLGPTVAPPGSFNNELGHPYTALQAGPDTRYLVLEKGARGVGHIRYLCDVVPPQISVVLNVGVAHIGEFGSRETIALAKGELVAALPADGLAVLNADDGLVAAMATRTQARVIRYGEAAEADIRAVDVVLDERGRPSFTLVTPEGEAPVRLGLTGRHQVSNSLAAAAVARELGMPLTELAIALGEMGLVSTRRMDVFERIDSVTVIDDSYNANPASMEVALRALAGIGQRRRTVAVLGYMAELGSYEHDGHVEVGRLAAELGVDRLLVVGEAAAPIHEGATSVRDWGGESVQLTDQADAVEVLRGDLRPGDVVLVKGSRYRTWEVADALRVDAVADQAAGATGDGGPA</sequence>
<proteinExistence type="inferred from homology"/>
<feature type="domain" description="Mur ligase N-terminal catalytic" evidence="12">
    <location>
        <begin position="30"/>
        <end position="94"/>
    </location>
</feature>
<dbReference type="EMBL" id="VFOL01000001">
    <property type="protein sequence ID" value="TQL37790.1"/>
    <property type="molecule type" value="Genomic_DNA"/>
</dbReference>
<evidence type="ECO:0000256" key="1">
    <source>
        <dbReference type="ARBA" id="ARBA00022490"/>
    </source>
</evidence>
<evidence type="ECO:0000256" key="6">
    <source>
        <dbReference type="ARBA" id="ARBA00022960"/>
    </source>
</evidence>
<dbReference type="Proteomes" id="UP000677457">
    <property type="component" value="Unassembled WGS sequence"/>
</dbReference>
<evidence type="ECO:0000313" key="15">
    <source>
        <dbReference type="EMBL" id="GIM86161.1"/>
    </source>
</evidence>
<comment type="function">
    <text evidence="10 11">Involved in cell wall formation. Catalyzes the final step in the synthesis of UDP-N-acetylmuramoyl-pentapeptide, the precursor of murein.</text>
</comment>
<dbReference type="AlphaFoldDB" id="A0A542XPQ6"/>
<dbReference type="InterPro" id="IPR035911">
    <property type="entry name" value="MurE/MurF_N"/>
</dbReference>
<keyword evidence="4 10" id="KW-0547">Nucleotide-binding</keyword>
<accession>A0A542XPQ6</accession>
<evidence type="ECO:0000313" key="17">
    <source>
        <dbReference type="Proteomes" id="UP000315983"/>
    </source>
</evidence>
<feature type="domain" description="Mur ligase central" evidence="14">
    <location>
        <begin position="109"/>
        <end position="295"/>
    </location>
</feature>